<accession>A0A2V5K8X3</accession>
<keyword evidence="1" id="KW-0472">Membrane</keyword>
<evidence type="ECO:0000256" key="1">
    <source>
        <dbReference type="SAM" id="Phobius"/>
    </source>
</evidence>
<evidence type="ECO:0000313" key="2">
    <source>
        <dbReference type="EMBL" id="PYI54273.1"/>
    </source>
</evidence>
<dbReference type="AlphaFoldDB" id="A0A2V5K8X3"/>
<keyword evidence="1" id="KW-1133">Transmembrane helix</keyword>
<evidence type="ECO:0000313" key="3">
    <source>
        <dbReference type="Proteomes" id="UP000247476"/>
    </source>
</evidence>
<feature type="transmembrane region" description="Helical" evidence="1">
    <location>
        <begin position="61"/>
        <end position="78"/>
    </location>
</feature>
<keyword evidence="1" id="KW-0812">Transmembrane</keyword>
<proteinExistence type="predicted"/>
<protein>
    <submittedName>
        <fullName evidence="2">Uncharacterized protein</fullName>
    </submittedName>
</protein>
<comment type="caution">
    <text evidence="2">The sequence shown here is derived from an EMBL/GenBank/DDBJ whole genome shotgun (WGS) entry which is preliminary data.</text>
</comment>
<organism evidence="2 3">
    <name type="scientific">Paenibacillus flagellatus</name>
    <dbReference type="NCBI Taxonomy" id="2211139"/>
    <lineage>
        <taxon>Bacteria</taxon>
        <taxon>Bacillati</taxon>
        <taxon>Bacillota</taxon>
        <taxon>Bacilli</taxon>
        <taxon>Bacillales</taxon>
        <taxon>Paenibacillaceae</taxon>
        <taxon>Paenibacillus</taxon>
    </lineage>
</organism>
<reference evidence="2 3" key="1">
    <citation type="submission" date="2018-05" db="EMBL/GenBank/DDBJ databases">
        <title>Paenibacillus flagellatus sp. nov., isolated from selenium mineral soil.</title>
        <authorList>
            <person name="Dai X."/>
        </authorList>
    </citation>
    <scope>NUCLEOTIDE SEQUENCE [LARGE SCALE GENOMIC DNA]</scope>
    <source>
        <strain evidence="2 3">DXL2</strain>
    </source>
</reference>
<keyword evidence="3" id="KW-1185">Reference proteome</keyword>
<name>A0A2V5K8X3_9BACL</name>
<dbReference type="Proteomes" id="UP000247476">
    <property type="component" value="Unassembled WGS sequence"/>
</dbReference>
<gene>
    <name evidence="2" type="ORF">DLM86_12395</name>
</gene>
<sequence>MEAAAASFAAVAGVQLFLTARGFYVTDTYVPDIVKAYDNVDYLSDSVSIGRTRPIGWLEHSIVFLILCALYYSIRYLLWRAGRKR</sequence>
<dbReference type="EMBL" id="QJVJ01000005">
    <property type="protein sequence ID" value="PYI54273.1"/>
    <property type="molecule type" value="Genomic_DNA"/>
</dbReference>